<dbReference type="Proteomes" id="UP001215280">
    <property type="component" value="Unassembled WGS sequence"/>
</dbReference>
<dbReference type="AlphaFoldDB" id="A0AAD7HNC5"/>
<dbReference type="EMBL" id="JARJLG010000240">
    <property type="protein sequence ID" value="KAJ7724181.1"/>
    <property type="molecule type" value="Genomic_DNA"/>
</dbReference>
<evidence type="ECO:0000313" key="1">
    <source>
        <dbReference type="EMBL" id="KAJ7724181.1"/>
    </source>
</evidence>
<protein>
    <submittedName>
        <fullName evidence="1">Uncharacterized protein</fullName>
    </submittedName>
</protein>
<gene>
    <name evidence="1" type="ORF">DFH07DRAFT_273448</name>
</gene>
<organism evidence="1 2">
    <name type="scientific">Mycena maculata</name>
    <dbReference type="NCBI Taxonomy" id="230809"/>
    <lineage>
        <taxon>Eukaryota</taxon>
        <taxon>Fungi</taxon>
        <taxon>Dikarya</taxon>
        <taxon>Basidiomycota</taxon>
        <taxon>Agaricomycotina</taxon>
        <taxon>Agaricomycetes</taxon>
        <taxon>Agaricomycetidae</taxon>
        <taxon>Agaricales</taxon>
        <taxon>Marasmiineae</taxon>
        <taxon>Mycenaceae</taxon>
        <taxon>Mycena</taxon>
    </lineage>
</organism>
<dbReference type="InterPro" id="IPR051750">
    <property type="entry name" value="Trans-sulfuration_enzymes"/>
</dbReference>
<evidence type="ECO:0000313" key="2">
    <source>
        <dbReference type="Proteomes" id="UP001215280"/>
    </source>
</evidence>
<dbReference type="PANTHER" id="PTHR42699">
    <property type="match status" value="1"/>
</dbReference>
<comment type="caution">
    <text evidence="1">The sequence shown here is derived from an EMBL/GenBank/DDBJ whole genome shotgun (WGS) entry which is preliminary data.</text>
</comment>
<name>A0AAD7HNC5_9AGAR</name>
<sequence>MPLSASSLQPPMALSIQPTPPRGYSIPPSTPHSVCNSIPEWEDVIAFPVGMADGMLKETSYPRFVIHPYVEQLTAIIVGALDSQQKCFLFPTRMLADECRTFVEVHFPSSSCDVRCVTDIAHAPPPYEVFAVLFSVEAQVMRFYLFHGGGISTRLAELCVRRCAGDLRPTLGLPSAPGHPFSGYYDRHSPLDSADDAKKVLRNRFSGMVDGGGNIRGVLSPTGIPAKLGYQPLGLYRVRTFGNV</sequence>
<dbReference type="GO" id="GO:0003962">
    <property type="term" value="F:cystathionine gamma-synthase activity"/>
    <property type="evidence" value="ECO:0007669"/>
    <property type="project" value="TreeGrafter"/>
</dbReference>
<accession>A0AAD7HNC5</accession>
<proteinExistence type="predicted"/>
<dbReference type="PANTHER" id="PTHR42699:SF1">
    <property type="entry name" value="CYSTATHIONINE GAMMA-SYNTHASE-RELATED"/>
    <property type="match status" value="1"/>
</dbReference>
<reference evidence="1" key="1">
    <citation type="submission" date="2023-03" db="EMBL/GenBank/DDBJ databases">
        <title>Massive genome expansion in bonnet fungi (Mycena s.s.) driven by repeated elements and novel gene families across ecological guilds.</title>
        <authorList>
            <consortium name="Lawrence Berkeley National Laboratory"/>
            <person name="Harder C.B."/>
            <person name="Miyauchi S."/>
            <person name="Viragh M."/>
            <person name="Kuo A."/>
            <person name="Thoen E."/>
            <person name="Andreopoulos B."/>
            <person name="Lu D."/>
            <person name="Skrede I."/>
            <person name="Drula E."/>
            <person name="Henrissat B."/>
            <person name="Morin E."/>
            <person name="Kohler A."/>
            <person name="Barry K."/>
            <person name="LaButti K."/>
            <person name="Morin E."/>
            <person name="Salamov A."/>
            <person name="Lipzen A."/>
            <person name="Mereny Z."/>
            <person name="Hegedus B."/>
            <person name="Baldrian P."/>
            <person name="Stursova M."/>
            <person name="Weitz H."/>
            <person name="Taylor A."/>
            <person name="Grigoriev I.V."/>
            <person name="Nagy L.G."/>
            <person name="Martin F."/>
            <person name="Kauserud H."/>
        </authorList>
    </citation>
    <scope>NUCLEOTIDE SEQUENCE</scope>
    <source>
        <strain evidence="1">CBHHK188m</strain>
    </source>
</reference>
<keyword evidence="2" id="KW-1185">Reference proteome</keyword>
<dbReference type="GO" id="GO:0019346">
    <property type="term" value="P:transsulfuration"/>
    <property type="evidence" value="ECO:0007669"/>
    <property type="project" value="TreeGrafter"/>
</dbReference>